<name>A0A4X1VBC5_PIG</name>
<dbReference type="Ensembl" id="ENSSSCT00070045192.1">
    <property type="protein sequence ID" value="ENSSSCP00070038083.1"/>
    <property type="gene ID" value="ENSSSCG00070022721.1"/>
</dbReference>
<reference evidence="2 3" key="1">
    <citation type="submission" date="2017-08" db="EMBL/GenBank/DDBJ databases">
        <title>USMARCv1.0.</title>
        <authorList>
            <person name="Hannum G.I."/>
            <person name="Koren S."/>
            <person name="Schroeder S.G."/>
            <person name="Chin S.C."/>
            <person name="Nonneman D.J."/>
            <person name="Becker S.A."/>
            <person name="Rosen B.D."/>
            <person name="Bickhart D.M."/>
            <person name="Putnam N.H."/>
            <person name="Green R.E."/>
            <person name="Tuggle C.K."/>
            <person name="Liu H."/>
            <person name="Rohrer G.A."/>
            <person name="Warr A."/>
            <person name="Hall R."/>
            <person name="Kim K."/>
            <person name="Hume D.A."/>
            <person name="Talbot R."/>
            <person name="Chow W."/>
            <person name="Howe K."/>
            <person name="Schwartz A.S."/>
            <person name="Watson M."/>
            <person name="Archibald A.L."/>
            <person name="Phillippy A.M."/>
            <person name="Smith T.P.L."/>
        </authorList>
    </citation>
    <scope>NUCLEOTIDE SEQUENCE [LARGE SCALE GENOMIC DNA]</scope>
</reference>
<sequence>MALRVLTRALSSLSLTPRIAVAPGNLLPAVQVTNNVLLTLPSGLMSLPCRPILTSVALSATSVSWKSRTKYTVMPVKMRKSGGRNHTGAGNVHSNRGPSIQC</sequence>
<proteinExistence type="predicted"/>
<evidence type="ECO:0000313" key="3">
    <source>
        <dbReference type="Proteomes" id="UP000314985"/>
    </source>
</evidence>
<evidence type="ECO:0000313" key="2">
    <source>
        <dbReference type="Ensembl" id="ENSSSCP00070038083.1"/>
    </source>
</evidence>
<feature type="region of interest" description="Disordered" evidence="1">
    <location>
        <begin position="77"/>
        <end position="102"/>
    </location>
</feature>
<feature type="compositionally biased region" description="Polar residues" evidence="1">
    <location>
        <begin position="92"/>
        <end position="102"/>
    </location>
</feature>
<gene>
    <name evidence="2" type="primary">MRPL2</name>
</gene>
<organism evidence="2 3">
    <name type="scientific">Sus scrofa</name>
    <name type="common">Pig</name>
    <dbReference type="NCBI Taxonomy" id="9823"/>
    <lineage>
        <taxon>Eukaryota</taxon>
        <taxon>Metazoa</taxon>
        <taxon>Chordata</taxon>
        <taxon>Craniata</taxon>
        <taxon>Vertebrata</taxon>
        <taxon>Euteleostomi</taxon>
        <taxon>Mammalia</taxon>
        <taxon>Eutheria</taxon>
        <taxon>Laurasiatheria</taxon>
        <taxon>Artiodactyla</taxon>
        <taxon>Suina</taxon>
        <taxon>Suidae</taxon>
        <taxon>Sus</taxon>
    </lineage>
</organism>
<evidence type="ECO:0000256" key="1">
    <source>
        <dbReference type="SAM" id="MobiDB-lite"/>
    </source>
</evidence>
<dbReference type="AlphaFoldDB" id="A0A4X1VBC5"/>
<reference evidence="2" key="2">
    <citation type="submission" date="2025-08" db="UniProtKB">
        <authorList>
            <consortium name="Ensembl"/>
        </authorList>
    </citation>
    <scope>IDENTIFICATION</scope>
</reference>
<accession>A0A4X1VBC5</accession>
<dbReference type="Proteomes" id="UP000314985">
    <property type="component" value="Chromosome 7"/>
</dbReference>
<protein>
    <submittedName>
        <fullName evidence="2">Mitochondrial ribosomal protein L2</fullName>
    </submittedName>
</protein>